<dbReference type="Proteomes" id="UP000001695">
    <property type="component" value="Chromosome"/>
</dbReference>
<keyword evidence="4 7" id="KW-0812">Transmembrane</keyword>
<dbReference type="HOGENOM" id="CLU_085305_1_3_5"/>
<dbReference type="eggNOG" id="COG0848">
    <property type="taxonomic scope" value="Bacteria"/>
</dbReference>
<evidence type="ECO:0000256" key="9">
    <source>
        <dbReference type="SAM" id="Phobius"/>
    </source>
</evidence>
<feature type="transmembrane region" description="Helical" evidence="9">
    <location>
        <begin position="27"/>
        <end position="46"/>
    </location>
</feature>
<name>B2IG28_BEII9</name>
<dbReference type="InterPro" id="IPR003400">
    <property type="entry name" value="ExbD"/>
</dbReference>
<feature type="compositionally biased region" description="Low complexity" evidence="8">
    <location>
        <begin position="146"/>
        <end position="167"/>
    </location>
</feature>
<evidence type="ECO:0000313" key="11">
    <source>
        <dbReference type="Proteomes" id="UP000001695"/>
    </source>
</evidence>
<comment type="subcellular location">
    <subcellularLocation>
        <location evidence="1">Cell membrane</location>
        <topology evidence="1">Single-pass membrane protein</topology>
    </subcellularLocation>
    <subcellularLocation>
        <location evidence="7">Cell membrane</location>
        <topology evidence="7">Single-pass type II membrane protein</topology>
    </subcellularLocation>
</comment>
<evidence type="ECO:0000256" key="4">
    <source>
        <dbReference type="ARBA" id="ARBA00022692"/>
    </source>
</evidence>
<reference evidence="10 11" key="2">
    <citation type="journal article" date="2010" name="J. Bacteriol.">
        <title>Complete genome sequence of Beijerinckia indica subsp. indica.</title>
        <authorList>
            <person name="Tamas I."/>
            <person name="Dedysh S.N."/>
            <person name="Liesack W."/>
            <person name="Stott M.B."/>
            <person name="Alam M."/>
            <person name="Murrell J.C."/>
            <person name="Dunfield P.F."/>
        </authorList>
    </citation>
    <scope>NUCLEOTIDE SEQUENCE [LARGE SCALE GENOMIC DNA]</scope>
    <source>
        <strain evidence="11">ATCC 9039 / DSM 1715 / NCIMB 8712</strain>
    </source>
</reference>
<evidence type="ECO:0000256" key="2">
    <source>
        <dbReference type="ARBA" id="ARBA00005811"/>
    </source>
</evidence>
<dbReference type="PANTHER" id="PTHR30558">
    <property type="entry name" value="EXBD MEMBRANE COMPONENT OF PMF-DRIVEN MACROMOLECULE IMPORT SYSTEM"/>
    <property type="match status" value="1"/>
</dbReference>
<dbReference type="KEGG" id="bid:Bind_2145"/>
<evidence type="ECO:0000256" key="7">
    <source>
        <dbReference type="RuleBase" id="RU003879"/>
    </source>
</evidence>
<keyword evidence="5 9" id="KW-1133">Transmembrane helix</keyword>
<dbReference type="Pfam" id="PF02472">
    <property type="entry name" value="ExbD"/>
    <property type="match status" value="1"/>
</dbReference>
<proteinExistence type="inferred from homology"/>
<dbReference type="RefSeq" id="WP_012385121.1">
    <property type="nucleotide sequence ID" value="NC_010581.1"/>
</dbReference>
<reference evidence="11" key="1">
    <citation type="submission" date="2008-03" db="EMBL/GenBank/DDBJ databases">
        <title>Complete sequence of chromosome of Beijerinckia indica subsp. indica ATCC 9039.</title>
        <authorList>
            <consortium name="US DOE Joint Genome Institute"/>
            <person name="Copeland A."/>
            <person name="Lucas S."/>
            <person name="Lapidus A."/>
            <person name="Glavina del Rio T."/>
            <person name="Dalin E."/>
            <person name="Tice H."/>
            <person name="Bruce D."/>
            <person name="Goodwin L."/>
            <person name="Pitluck S."/>
            <person name="LaButti K."/>
            <person name="Schmutz J."/>
            <person name="Larimer F."/>
            <person name="Land M."/>
            <person name="Hauser L."/>
            <person name="Kyrpides N."/>
            <person name="Mikhailova N."/>
            <person name="Dunfield P.F."/>
            <person name="Dedysh S.N."/>
            <person name="Liesack W."/>
            <person name="Saw J.H."/>
            <person name="Alam M."/>
            <person name="Chen Y."/>
            <person name="Murrell J.C."/>
            <person name="Richardson P."/>
        </authorList>
    </citation>
    <scope>NUCLEOTIDE SEQUENCE [LARGE SCALE GENOMIC DNA]</scope>
    <source>
        <strain evidence="11">ATCC 9039 / DSM 1715 / NCIMB 8712</strain>
    </source>
</reference>
<dbReference type="GO" id="GO:0022857">
    <property type="term" value="F:transmembrane transporter activity"/>
    <property type="evidence" value="ECO:0007669"/>
    <property type="project" value="InterPro"/>
</dbReference>
<comment type="similarity">
    <text evidence="2 7">Belongs to the ExbD/TolR family.</text>
</comment>
<feature type="region of interest" description="Disordered" evidence="8">
    <location>
        <begin position="142"/>
        <end position="167"/>
    </location>
</feature>
<evidence type="ECO:0000256" key="6">
    <source>
        <dbReference type="ARBA" id="ARBA00023136"/>
    </source>
</evidence>
<keyword evidence="7" id="KW-0813">Transport</keyword>
<dbReference type="AlphaFoldDB" id="B2IG28"/>
<keyword evidence="6 9" id="KW-0472">Membrane</keyword>
<dbReference type="GO" id="GO:0015031">
    <property type="term" value="P:protein transport"/>
    <property type="evidence" value="ECO:0007669"/>
    <property type="project" value="UniProtKB-KW"/>
</dbReference>
<evidence type="ECO:0000313" key="10">
    <source>
        <dbReference type="EMBL" id="ACB95765.1"/>
    </source>
</evidence>
<dbReference type="GO" id="GO:0005886">
    <property type="term" value="C:plasma membrane"/>
    <property type="evidence" value="ECO:0007669"/>
    <property type="project" value="UniProtKB-SubCell"/>
</dbReference>
<keyword evidence="7" id="KW-0653">Protein transport</keyword>
<evidence type="ECO:0000256" key="3">
    <source>
        <dbReference type="ARBA" id="ARBA00022475"/>
    </source>
</evidence>
<evidence type="ECO:0000256" key="8">
    <source>
        <dbReference type="SAM" id="MobiDB-lite"/>
    </source>
</evidence>
<protein>
    <submittedName>
        <fullName evidence="10">Biopolymer transport protein ExbD/TolR</fullName>
    </submittedName>
</protein>
<gene>
    <name evidence="10" type="ordered locus">Bind_2145</name>
</gene>
<dbReference type="PANTHER" id="PTHR30558:SF7">
    <property type="entry name" value="TOL-PAL SYSTEM PROTEIN TOLR"/>
    <property type="match status" value="1"/>
</dbReference>
<dbReference type="OrthoDB" id="9798629at2"/>
<accession>B2IG28</accession>
<dbReference type="STRING" id="395963.Bind_2145"/>
<evidence type="ECO:0000256" key="1">
    <source>
        <dbReference type="ARBA" id="ARBA00004162"/>
    </source>
</evidence>
<keyword evidence="11" id="KW-1185">Reference proteome</keyword>
<dbReference type="Gene3D" id="3.30.420.270">
    <property type="match status" value="1"/>
</dbReference>
<keyword evidence="3" id="KW-1003">Cell membrane</keyword>
<organism evidence="10 11">
    <name type="scientific">Beijerinckia indica subsp. indica (strain ATCC 9039 / DSM 1715 / NCIMB 8712)</name>
    <dbReference type="NCBI Taxonomy" id="395963"/>
    <lineage>
        <taxon>Bacteria</taxon>
        <taxon>Pseudomonadati</taxon>
        <taxon>Pseudomonadota</taxon>
        <taxon>Alphaproteobacteria</taxon>
        <taxon>Hyphomicrobiales</taxon>
        <taxon>Beijerinckiaceae</taxon>
        <taxon>Beijerinckia</taxon>
    </lineage>
</organism>
<evidence type="ECO:0000256" key="5">
    <source>
        <dbReference type="ARBA" id="ARBA00022989"/>
    </source>
</evidence>
<dbReference type="EMBL" id="CP001016">
    <property type="protein sequence ID" value="ACB95765.1"/>
    <property type="molecule type" value="Genomic_DNA"/>
</dbReference>
<sequence>MAFSSSRGSGGGYQPLADINVTPLVDVMLVLLIVFMITAPMLATGVKVNLPQAKAAQPLNPKEPVVVIVTKEGKLNLNADEIVSEQLVAAIQAKIEGDMNHVIHVRGDKDASYGDVIAIMDLLASNGMTHIALLSDPHAKADAAKAAKLQAPPASAPNTAPATGGQP</sequence>